<evidence type="ECO:0000256" key="1">
    <source>
        <dbReference type="ARBA" id="ARBA00022649"/>
    </source>
</evidence>
<keyword evidence="2" id="KW-0540">Nuclease</keyword>
<dbReference type="PANTHER" id="PTHR33397">
    <property type="entry name" value="UPF0331 PROTEIN YUTE"/>
    <property type="match status" value="1"/>
</dbReference>
<dbReference type="InterPro" id="IPR052379">
    <property type="entry name" value="Type_VII_TA_RNase"/>
</dbReference>
<keyword evidence="1" id="KW-1277">Toxin-antitoxin system</keyword>
<dbReference type="EMBL" id="FZOJ01000027">
    <property type="protein sequence ID" value="SNS91714.1"/>
    <property type="molecule type" value="Genomic_DNA"/>
</dbReference>
<keyword evidence="3" id="KW-0378">Hydrolase</keyword>
<proteinExistence type="inferred from homology"/>
<evidence type="ECO:0000256" key="4">
    <source>
        <dbReference type="ARBA" id="ARBA00024207"/>
    </source>
</evidence>
<evidence type="ECO:0000313" key="6">
    <source>
        <dbReference type="Proteomes" id="UP000198304"/>
    </source>
</evidence>
<dbReference type="GO" id="GO:0016787">
    <property type="term" value="F:hydrolase activity"/>
    <property type="evidence" value="ECO:0007669"/>
    <property type="project" value="UniProtKB-KW"/>
</dbReference>
<organism evidence="5 6">
    <name type="scientific">Anaerovirgula multivorans</name>
    <dbReference type="NCBI Taxonomy" id="312168"/>
    <lineage>
        <taxon>Bacteria</taxon>
        <taxon>Bacillati</taxon>
        <taxon>Bacillota</taxon>
        <taxon>Clostridia</taxon>
        <taxon>Peptostreptococcales</taxon>
        <taxon>Natronincolaceae</taxon>
        <taxon>Anaerovirgula</taxon>
    </lineage>
</organism>
<dbReference type="Pfam" id="PF01934">
    <property type="entry name" value="HepT-like"/>
    <property type="match status" value="1"/>
</dbReference>
<evidence type="ECO:0000313" key="5">
    <source>
        <dbReference type="EMBL" id="SNS91714.1"/>
    </source>
</evidence>
<protein>
    <submittedName>
        <fullName evidence="5">Uncharacterized conserved protein YutE, UPF0331/DUF86 family</fullName>
    </submittedName>
</protein>
<dbReference type="GO" id="GO:0110001">
    <property type="term" value="C:toxin-antitoxin complex"/>
    <property type="evidence" value="ECO:0007669"/>
    <property type="project" value="InterPro"/>
</dbReference>
<dbReference type="Gene3D" id="1.20.120.580">
    <property type="entry name" value="bsu32300-like"/>
    <property type="match status" value="1"/>
</dbReference>
<dbReference type="GO" id="GO:0004540">
    <property type="term" value="F:RNA nuclease activity"/>
    <property type="evidence" value="ECO:0007669"/>
    <property type="project" value="InterPro"/>
</dbReference>
<accession>A0A239IH19</accession>
<dbReference type="NCBIfam" id="NF047751">
    <property type="entry name" value="HepT_toxin"/>
    <property type="match status" value="1"/>
</dbReference>
<name>A0A239IH19_9FIRM</name>
<dbReference type="AlphaFoldDB" id="A0A239IH19"/>
<reference evidence="5 6" key="1">
    <citation type="submission" date="2017-06" db="EMBL/GenBank/DDBJ databases">
        <authorList>
            <person name="Kim H.J."/>
            <person name="Triplett B.A."/>
        </authorList>
    </citation>
    <scope>NUCLEOTIDE SEQUENCE [LARGE SCALE GENOMIC DNA]</scope>
    <source>
        <strain evidence="5 6">SCA</strain>
    </source>
</reference>
<dbReference type="InterPro" id="IPR008201">
    <property type="entry name" value="HepT-like"/>
</dbReference>
<dbReference type="InterPro" id="IPR037038">
    <property type="entry name" value="HepT-like_sf"/>
</dbReference>
<comment type="similarity">
    <text evidence="4">Belongs to the HepT RNase toxin family.</text>
</comment>
<evidence type="ECO:0000256" key="2">
    <source>
        <dbReference type="ARBA" id="ARBA00022722"/>
    </source>
</evidence>
<evidence type="ECO:0000256" key="3">
    <source>
        <dbReference type="ARBA" id="ARBA00022801"/>
    </source>
</evidence>
<keyword evidence="6" id="KW-1185">Reference proteome</keyword>
<dbReference type="PANTHER" id="PTHR33397:SF5">
    <property type="entry name" value="RNASE YUTE-RELATED"/>
    <property type="match status" value="1"/>
</dbReference>
<dbReference type="Proteomes" id="UP000198304">
    <property type="component" value="Unassembled WGS sequence"/>
</dbReference>
<sequence length="143" mass="16919">MVILVVNVDILMTRLNKLKEYIGFLDSIKKYTEVEYVKDPFIYGSSERFLHLAIECAIDIGNHIISDMRYRKPETNRDVFEILYENEIISLKLKESLGDMASFRNILVHDYVNIDRGMVYKIITEDLKDLKLYMKEIVGYFYS</sequence>
<gene>
    <name evidence="5" type="ORF">SAMN05446037_102739</name>
</gene>